<feature type="region of interest" description="Disordered" evidence="1">
    <location>
        <begin position="331"/>
        <end position="373"/>
    </location>
</feature>
<comment type="caution">
    <text evidence="2">The sequence shown here is derived from an EMBL/GenBank/DDBJ whole genome shotgun (WGS) entry which is preliminary data.</text>
</comment>
<name>A0ABR0T217_9HYPO</name>
<feature type="compositionally biased region" description="Basic and acidic residues" evidence="1">
    <location>
        <begin position="99"/>
        <end position="112"/>
    </location>
</feature>
<evidence type="ECO:0000256" key="1">
    <source>
        <dbReference type="SAM" id="MobiDB-lite"/>
    </source>
</evidence>
<evidence type="ECO:0000313" key="3">
    <source>
        <dbReference type="Proteomes" id="UP001338125"/>
    </source>
</evidence>
<gene>
    <name evidence="2" type="ORF">PT974_00380</name>
</gene>
<feature type="compositionally biased region" description="Low complexity" evidence="1">
    <location>
        <begin position="353"/>
        <end position="362"/>
    </location>
</feature>
<feature type="compositionally biased region" description="Polar residues" evidence="1">
    <location>
        <begin position="135"/>
        <end position="147"/>
    </location>
</feature>
<dbReference type="EMBL" id="JAVFKD010000001">
    <property type="protein sequence ID" value="KAK5998011.1"/>
    <property type="molecule type" value="Genomic_DNA"/>
</dbReference>
<keyword evidence="3" id="KW-1185">Reference proteome</keyword>
<reference evidence="2 3" key="1">
    <citation type="submission" date="2024-01" db="EMBL/GenBank/DDBJ databases">
        <title>Complete genome of Cladobotryum mycophilum ATHUM6906.</title>
        <authorList>
            <person name="Christinaki A.C."/>
            <person name="Myridakis A.I."/>
            <person name="Kouvelis V.N."/>
        </authorList>
    </citation>
    <scope>NUCLEOTIDE SEQUENCE [LARGE SCALE GENOMIC DNA]</scope>
    <source>
        <strain evidence="2 3">ATHUM6906</strain>
    </source>
</reference>
<feature type="region of interest" description="Disordered" evidence="1">
    <location>
        <begin position="59"/>
        <end position="152"/>
    </location>
</feature>
<dbReference type="Proteomes" id="UP001338125">
    <property type="component" value="Unassembled WGS sequence"/>
</dbReference>
<evidence type="ECO:0000313" key="2">
    <source>
        <dbReference type="EMBL" id="KAK5998011.1"/>
    </source>
</evidence>
<organism evidence="2 3">
    <name type="scientific">Cladobotryum mycophilum</name>
    <dbReference type="NCBI Taxonomy" id="491253"/>
    <lineage>
        <taxon>Eukaryota</taxon>
        <taxon>Fungi</taxon>
        <taxon>Dikarya</taxon>
        <taxon>Ascomycota</taxon>
        <taxon>Pezizomycotina</taxon>
        <taxon>Sordariomycetes</taxon>
        <taxon>Hypocreomycetidae</taxon>
        <taxon>Hypocreales</taxon>
        <taxon>Hypocreaceae</taxon>
        <taxon>Cladobotryum</taxon>
    </lineage>
</organism>
<feature type="compositionally biased region" description="Basic and acidic residues" evidence="1">
    <location>
        <begin position="71"/>
        <end position="81"/>
    </location>
</feature>
<sequence length="373" mass="42247">MSYVAYETRVPALHPGYPPAIKPAVSHYQLKKPKPSSSHPRPFDPEELTRRLYVVQAEQKAFAERKRRARAAVEAERESRQAAHARAQRAQQHHLPRGRPPEPAEKPRREPPSKPSPGASEDESPTSYRHVPQVAASQFARTTTVESPTDKHLVHKLSRQALKFHMESPNTMAATSAGTSPFEQTKALKRAQSFRERQYERNQFQHTQTLAATAEVDENLLSRSLPRNTFQDYFKPKGLEQDEGRNVRRKSTGDMLNKIAAALEPPVDLMPGHSPIDTQPTLDHCEVVVNPDEHRVDWTQSDEIVNQPKPAATHHHLRKAESKWALKTRLGSFSKHKGDKLASPIEEKEKESSPVVESPKSPTKLGFFARFRR</sequence>
<protein>
    <submittedName>
        <fullName evidence="2">Uncharacterized protein</fullName>
    </submittedName>
</protein>
<accession>A0ABR0T217</accession>
<feature type="region of interest" description="Disordered" evidence="1">
    <location>
        <begin position="12"/>
        <end position="47"/>
    </location>
</feature>
<proteinExistence type="predicted"/>